<dbReference type="InParanoid" id="A0A078A8P8"/>
<dbReference type="OrthoDB" id="444540at2759"/>
<feature type="domain" description="EF-hand" evidence="2">
    <location>
        <begin position="354"/>
        <end position="389"/>
    </location>
</feature>
<dbReference type="InterPro" id="IPR055325">
    <property type="entry name" value="CF161"/>
</dbReference>
<keyword evidence="4" id="KW-1185">Reference proteome</keyword>
<evidence type="ECO:0000259" key="2">
    <source>
        <dbReference type="PROSITE" id="PS50222"/>
    </source>
</evidence>
<dbReference type="Gene3D" id="1.10.238.10">
    <property type="entry name" value="EF-hand"/>
    <property type="match status" value="2"/>
</dbReference>
<dbReference type="InterPro" id="IPR011992">
    <property type="entry name" value="EF-hand-dom_pair"/>
</dbReference>
<dbReference type="PROSITE" id="PS50222">
    <property type="entry name" value="EF_HAND_2"/>
    <property type="match status" value="2"/>
</dbReference>
<dbReference type="Proteomes" id="UP000039865">
    <property type="component" value="Unassembled WGS sequence"/>
</dbReference>
<evidence type="ECO:0000313" key="4">
    <source>
        <dbReference type="Proteomes" id="UP000039865"/>
    </source>
</evidence>
<dbReference type="SUPFAM" id="SSF47473">
    <property type="entry name" value="EF-hand"/>
    <property type="match status" value="1"/>
</dbReference>
<name>A0A078A8P8_STYLE</name>
<dbReference type="OMA" id="TYPKDEY"/>
<dbReference type="GO" id="GO:0060271">
    <property type="term" value="P:cilium assembly"/>
    <property type="evidence" value="ECO:0007669"/>
    <property type="project" value="TreeGrafter"/>
</dbReference>
<dbReference type="InterPro" id="IPR002048">
    <property type="entry name" value="EF_hand_dom"/>
</dbReference>
<dbReference type="AlphaFoldDB" id="A0A078A8P8"/>
<keyword evidence="1" id="KW-0106">Calcium</keyword>
<dbReference type="GO" id="GO:0005509">
    <property type="term" value="F:calcium ion binding"/>
    <property type="evidence" value="ECO:0007669"/>
    <property type="project" value="InterPro"/>
</dbReference>
<dbReference type="CDD" id="cd00051">
    <property type="entry name" value="EFh"/>
    <property type="match status" value="1"/>
</dbReference>
<sequence>MMFTTQQILGGPKYSHKTRIGNWQEDMELEEIKRIDYDQKKNNQQLNFNKTLSTAQQQIKKVPWSYSGDGLLRYGFSVLVTNKKTQGYLVADIGNKTANLEESYTATTTANHPGPVTRSIFVIKKAEKVDIFGNDDIVRYGQKVKIEVNPYLFRKTLYLNSQPLGPSTQSPVTRNQEASFSPTESYSGTWVIDYLDPNFRFEKQGEPVEANTPILIRHCSTSHYLAADLNKLKNDFGTEFEVCVNSFATKNRSQNLALEKEGKITGDIPSKFQEDQNVFYFVTAPSPAYSVPIEELNKFTIEDLIREIKQKIVERSANGIRGIARIFKAMDENGSKTLDVDDFRWGLKDYGITISKEEAQQVMEHFDRDGNGQVDFNEFLRAMKGDLNTFRKRYIKMAYDKLDINKDGLVKLDDISKIYDASRHPDVLQGKKTPDQVFVEFMKLWDTQEKDGIVTFDEFCDYYSDVSASIDSDDYFAEMMISAWKLK</sequence>
<gene>
    <name evidence="3" type="primary">Contig16602.g17678</name>
    <name evidence="3" type="ORF">STYLEM_7231</name>
</gene>
<dbReference type="SUPFAM" id="SSF82109">
    <property type="entry name" value="MIR domain"/>
    <property type="match status" value="1"/>
</dbReference>
<dbReference type="InterPro" id="IPR018247">
    <property type="entry name" value="EF_Hand_1_Ca_BS"/>
</dbReference>
<dbReference type="PANTHER" id="PTHR24274:SF1">
    <property type="entry name" value="CILIA- AND FLAGELLA-ASSOCIATED PROTEIN 161"/>
    <property type="match status" value="1"/>
</dbReference>
<dbReference type="EMBL" id="CCKQ01006922">
    <property type="protein sequence ID" value="CDW78256.1"/>
    <property type="molecule type" value="Genomic_DNA"/>
</dbReference>
<dbReference type="GO" id="GO:0031514">
    <property type="term" value="C:motile cilium"/>
    <property type="evidence" value="ECO:0007669"/>
    <property type="project" value="TreeGrafter"/>
</dbReference>
<reference evidence="3 4" key="1">
    <citation type="submission" date="2014-06" db="EMBL/GenBank/DDBJ databases">
        <authorList>
            <person name="Swart Estienne"/>
        </authorList>
    </citation>
    <scope>NUCLEOTIDE SEQUENCE [LARGE SCALE GENOMIC DNA]</scope>
    <source>
        <strain evidence="3 4">130c</strain>
    </source>
</reference>
<dbReference type="SMART" id="SM00054">
    <property type="entry name" value="EFh"/>
    <property type="match status" value="4"/>
</dbReference>
<feature type="domain" description="EF-hand" evidence="2">
    <location>
        <begin position="318"/>
        <end position="353"/>
    </location>
</feature>
<dbReference type="PANTHER" id="PTHR24274">
    <property type="entry name" value="CILIA- AND FLAGELLA-ASSOCIATED PROTEIN 161"/>
    <property type="match status" value="1"/>
</dbReference>
<evidence type="ECO:0000313" key="3">
    <source>
        <dbReference type="EMBL" id="CDW78256.1"/>
    </source>
</evidence>
<dbReference type="InterPro" id="IPR036300">
    <property type="entry name" value="MIR_dom_sf"/>
</dbReference>
<protein>
    <submittedName>
        <fullName evidence="3">Calcyphosin-like protein</fullName>
    </submittedName>
</protein>
<evidence type="ECO:0000256" key="1">
    <source>
        <dbReference type="ARBA" id="ARBA00022837"/>
    </source>
</evidence>
<dbReference type="Pfam" id="PF13499">
    <property type="entry name" value="EF-hand_7"/>
    <property type="match status" value="2"/>
</dbReference>
<organism evidence="3 4">
    <name type="scientific">Stylonychia lemnae</name>
    <name type="common">Ciliate</name>
    <dbReference type="NCBI Taxonomy" id="5949"/>
    <lineage>
        <taxon>Eukaryota</taxon>
        <taxon>Sar</taxon>
        <taxon>Alveolata</taxon>
        <taxon>Ciliophora</taxon>
        <taxon>Intramacronucleata</taxon>
        <taxon>Spirotrichea</taxon>
        <taxon>Stichotrichia</taxon>
        <taxon>Sporadotrichida</taxon>
        <taxon>Oxytrichidae</taxon>
        <taxon>Stylonychinae</taxon>
        <taxon>Stylonychia</taxon>
    </lineage>
</organism>
<accession>A0A078A8P8</accession>
<proteinExistence type="predicted"/>
<dbReference type="Pfam" id="PF24569">
    <property type="entry name" value="CFAP161"/>
    <property type="match status" value="1"/>
</dbReference>
<dbReference type="Gene3D" id="2.80.10.50">
    <property type="match status" value="1"/>
</dbReference>
<dbReference type="PROSITE" id="PS00018">
    <property type="entry name" value="EF_HAND_1"/>
    <property type="match status" value="2"/>
</dbReference>